<dbReference type="EMBL" id="JAIWYP010000007">
    <property type="protein sequence ID" value="KAH3798933.1"/>
    <property type="molecule type" value="Genomic_DNA"/>
</dbReference>
<keyword evidence="1" id="KW-1133">Transmembrane helix</keyword>
<name>A0A9D4J808_DREPO</name>
<evidence type="ECO:0000256" key="1">
    <source>
        <dbReference type="SAM" id="Phobius"/>
    </source>
</evidence>
<sequence length="314" mass="36403">MDNASREYLFLTDFFMASTTTALDLFNTVLGKTLSIFLVGIHLGTKQKLGTIDRVYRILEQLQAEVQNFILKLAAEFPHRKEQLIFLINNYDMMLGVISYIRYSSELLVVVVWLFRAVSCSKVVQRLVVQSFVMGLFRALKVVVVLLFRGRIPRLLRAWLFRAESCIVVVVQSFVEVVQSCVLASKESESFKELLTARTHEFIDEVLTPHFGGMIMFVKDCEGCIERGQLDALKNEEMKGFNADWKRALEYINGEVMRAFTNFKNGTLILQLIQYYHRFQKVLNQGPLRQLQIRNELINIHHVMVEVKKYKPTF</sequence>
<accession>A0A9D4J808</accession>
<evidence type="ECO:0000313" key="3">
    <source>
        <dbReference type="EMBL" id="KAH3798933.1"/>
    </source>
</evidence>
<feature type="domain" description="Vps52 C-terminal" evidence="2">
    <location>
        <begin position="1"/>
        <end position="37"/>
    </location>
</feature>
<dbReference type="PANTHER" id="PTHR14190:SF7">
    <property type="entry name" value="VACUOLAR PROTEIN SORTING-ASSOCIATED PROTEIN 52 HOMOLOG"/>
    <property type="match status" value="1"/>
</dbReference>
<evidence type="ECO:0000259" key="2">
    <source>
        <dbReference type="Pfam" id="PF20655"/>
    </source>
</evidence>
<reference evidence="3" key="1">
    <citation type="journal article" date="2019" name="bioRxiv">
        <title>The Genome of the Zebra Mussel, Dreissena polymorpha: A Resource for Invasive Species Research.</title>
        <authorList>
            <person name="McCartney M.A."/>
            <person name="Auch B."/>
            <person name="Kono T."/>
            <person name="Mallez S."/>
            <person name="Zhang Y."/>
            <person name="Obille A."/>
            <person name="Becker A."/>
            <person name="Abrahante J.E."/>
            <person name="Garbe J."/>
            <person name="Badalamenti J.P."/>
            <person name="Herman A."/>
            <person name="Mangelson H."/>
            <person name="Liachko I."/>
            <person name="Sullivan S."/>
            <person name="Sone E.D."/>
            <person name="Koren S."/>
            <person name="Silverstein K.A.T."/>
            <person name="Beckman K.B."/>
            <person name="Gohl D.M."/>
        </authorList>
    </citation>
    <scope>NUCLEOTIDE SEQUENCE</scope>
    <source>
        <strain evidence="3">Duluth1</strain>
        <tissue evidence="3">Whole animal</tissue>
    </source>
</reference>
<feature type="domain" description="Vps52 C-terminal" evidence="2">
    <location>
        <begin position="47"/>
        <end position="99"/>
    </location>
</feature>
<feature type="transmembrane region" description="Helical" evidence="1">
    <location>
        <begin position="127"/>
        <end position="148"/>
    </location>
</feature>
<dbReference type="GO" id="GO:0007041">
    <property type="term" value="P:lysosomal transport"/>
    <property type="evidence" value="ECO:0007669"/>
    <property type="project" value="TreeGrafter"/>
</dbReference>
<feature type="transmembrane region" description="Helical" evidence="1">
    <location>
        <begin position="93"/>
        <end position="115"/>
    </location>
</feature>
<dbReference type="GO" id="GO:0005829">
    <property type="term" value="C:cytosol"/>
    <property type="evidence" value="ECO:0007669"/>
    <property type="project" value="GOC"/>
</dbReference>
<dbReference type="GO" id="GO:0000938">
    <property type="term" value="C:GARP complex"/>
    <property type="evidence" value="ECO:0007669"/>
    <property type="project" value="TreeGrafter"/>
</dbReference>
<dbReference type="AlphaFoldDB" id="A0A9D4J808"/>
<dbReference type="GO" id="GO:0042147">
    <property type="term" value="P:retrograde transport, endosome to Golgi"/>
    <property type="evidence" value="ECO:0007669"/>
    <property type="project" value="TreeGrafter"/>
</dbReference>
<comment type="caution">
    <text evidence="3">The sequence shown here is derived from an EMBL/GenBank/DDBJ whole genome shotgun (WGS) entry which is preliminary data.</text>
</comment>
<keyword evidence="1" id="KW-0812">Transmembrane</keyword>
<dbReference type="PANTHER" id="PTHR14190">
    <property type="entry name" value="SUPPRESSOR OF ACTIN MUTATIONS 2/VACUOLAR PROTEIN SORTING 52"/>
    <property type="match status" value="1"/>
</dbReference>
<protein>
    <recommendedName>
        <fullName evidence="2">Vps52 C-terminal domain-containing protein</fullName>
    </recommendedName>
</protein>
<dbReference type="GO" id="GO:0006896">
    <property type="term" value="P:Golgi to vacuole transport"/>
    <property type="evidence" value="ECO:0007669"/>
    <property type="project" value="TreeGrafter"/>
</dbReference>
<dbReference type="InterPro" id="IPR048361">
    <property type="entry name" value="Vps52_C"/>
</dbReference>
<reference evidence="3" key="2">
    <citation type="submission" date="2020-11" db="EMBL/GenBank/DDBJ databases">
        <authorList>
            <person name="McCartney M.A."/>
            <person name="Auch B."/>
            <person name="Kono T."/>
            <person name="Mallez S."/>
            <person name="Becker A."/>
            <person name="Gohl D.M."/>
            <person name="Silverstein K.A.T."/>
            <person name="Koren S."/>
            <person name="Bechman K.B."/>
            <person name="Herman A."/>
            <person name="Abrahante J.E."/>
            <person name="Garbe J."/>
        </authorList>
    </citation>
    <scope>NUCLEOTIDE SEQUENCE</scope>
    <source>
        <strain evidence="3">Duluth1</strain>
        <tissue evidence="3">Whole animal</tissue>
    </source>
</reference>
<dbReference type="GO" id="GO:0032456">
    <property type="term" value="P:endocytic recycling"/>
    <property type="evidence" value="ECO:0007669"/>
    <property type="project" value="TreeGrafter"/>
</dbReference>
<proteinExistence type="predicted"/>
<organism evidence="3 4">
    <name type="scientific">Dreissena polymorpha</name>
    <name type="common">Zebra mussel</name>
    <name type="synonym">Mytilus polymorpha</name>
    <dbReference type="NCBI Taxonomy" id="45954"/>
    <lineage>
        <taxon>Eukaryota</taxon>
        <taxon>Metazoa</taxon>
        <taxon>Spiralia</taxon>
        <taxon>Lophotrochozoa</taxon>
        <taxon>Mollusca</taxon>
        <taxon>Bivalvia</taxon>
        <taxon>Autobranchia</taxon>
        <taxon>Heteroconchia</taxon>
        <taxon>Euheterodonta</taxon>
        <taxon>Imparidentia</taxon>
        <taxon>Neoheterodontei</taxon>
        <taxon>Myida</taxon>
        <taxon>Dreissenoidea</taxon>
        <taxon>Dreissenidae</taxon>
        <taxon>Dreissena</taxon>
    </lineage>
</organism>
<keyword evidence="4" id="KW-1185">Reference proteome</keyword>
<evidence type="ECO:0000313" key="4">
    <source>
        <dbReference type="Proteomes" id="UP000828390"/>
    </source>
</evidence>
<keyword evidence="1" id="KW-0472">Membrane</keyword>
<gene>
    <name evidence="3" type="ORF">DPMN_152537</name>
</gene>
<dbReference type="InterPro" id="IPR007258">
    <property type="entry name" value="Vps52"/>
</dbReference>
<dbReference type="GO" id="GO:0019905">
    <property type="term" value="F:syntaxin binding"/>
    <property type="evidence" value="ECO:0007669"/>
    <property type="project" value="TreeGrafter"/>
</dbReference>
<feature type="transmembrane region" description="Helical" evidence="1">
    <location>
        <begin position="25"/>
        <end position="44"/>
    </location>
</feature>
<dbReference type="Proteomes" id="UP000828390">
    <property type="component" value="Unassembled WGS sequence"/>
</dbReference>
<dbReference type="Pfam" id="PF20655">
    <property type="entry name" value="Vps52_C"/>
    <property type="match status" value="2"/>
</dbReference>